<reference evidence="2" key="1">
    <citation type="submission" date="2021-10" db="EMBL/GenBank/DDBJ databases">
        <title>Tamlana sargassums sp. nov., and Tamlana laminarinivorans sp. nov., two new bacteria isolated from the brown alga.</title>
        <authorList>
            <person name="Li J."/>
        </authorList>
    </citation>
    <scope>NUCLEOTIDE SEQUENCE</scope>
    <source>
        <strain evidence="2">PT2-4</strain>
    </source>
</reference>
<feature type="domain" description="IPT/TIG" evidence="1">
    <location>
        <begin position="306"/>
        <end position="386"/>
    </location>
</feature>
<dbReference type="InterPro" id="IPR002909">
    <property type="entry name" value="IPT_dom"/>
</dbReference>
<dbReference type="AlphaFoldDB" id="A0A9X1I0D4"/>
<gene>
    <name evidence="2" type="ORF">LG649_02485</name>
</gene>
<feature type="domain" description="IPT/TIG" evidence="1">
    <location>
        <begin position="218"/>
        <end position="303"/>
    </location>
</feature>
<evidence type="ECO:0000313" key="3">
    <source>
        <dbReference type="Proteomes" id="UP001139199"/>
    </source>
</evidence>
<dbReference type="Proteomes" id="UP001139199">
    <property type="component" value="Unassembled WGS sequence"/>
</dbReference>
<dbReference type="CDD" id="cd00102">
    <property type="entry name" value="IPT"/>
    <property type="match status" value="1"/>
</dbReference>
<dbReference type="Pfam" id="PF01833">
    <property type="entry name" value="TIG"/>
    <property type="match status" value="2"/>
</dbReference>
<protein>
    <submittedName>
        <fullName evidence="2">IPT/TIG domain-containing protein</fullName>
    </submittedName>
</protein>
<organism evidence="2 3">
    <name type="scientific">Neotamlana laminarinivorans</name>
    <dbReference type="NCBI Taxonomy" id="2883124"/>
    <lineage>
        <taxon>Bacteria</taxon>
        <taxon>Pseudomonadati</taxon>
        <taxon>Bacteroidota</taxon>
        <taxon>Flavobacteriia</taxon>
        <taxon>Flavobacteriales</taxon>
        <taxon>Flavobacteriaceae</taxon>
        <taxon>Neotamlana</taxon>
    </lineage>
</organism>
<dbReference type="SUPFAM" id="SSF81296">
    <property type="entry name" value="E set domains"/>
    <property type="match status" value="2"/>
</dbReference>
<dbReference type="Gene3D" id="2.60.40.10">
    <property type="entry name" value="Immunoglobulins"/>
    <property type="match status" value="2"/>
</dbReference>
<dbReference type="InterPro" id="IPR014756">
    <property type="entry name" value="Ig_E-set"/>
</dbReference>
<dbReference type="InterPro" id="IPR013783">
    <property type="entry name" value="Ig-like_fold"/>
</dbReference>
<dbReference type="RefSeq" id="WP_226540523.1">
    <property type="nucleotide sequence ID" value="NZ_JAJAPW010000001.1"/>
</dbReference>
<name>A0A9X1I0D4_9FLAO</name>
<proteinExistence type="predicted"/>
<sequence length="387" mass="44240">MKKILFQLCFGLTFLLFNCDSSSNETISPTIVITDSQSLPKGGISLTADFQNFSEGDELGFYISNENGGEEYLISTPKIGINTIELTSGLIQDEKYWFYAFIRTNDNVFYSITKEFYALTGSYIPELESISPSSGYIGSDIEIVFSEKLDNPKIENFEIKLHTQDVEIIDIVEDKKIVCKIPDFIPISGYYRYPWAKISIIYLGKSVPCDYEFHIKSPEITSISPKFIDWEGEITIKGSFFEEGYPPNYIAVNINDFYMGNITYKNHDEIRVKVSIHMFANNPKIVVDSNFKYVTQETNTFSYYPPEIVSFQQGSVGDEIEIIGKYFWPASYVNEVYFDSYKAEIISGESTKLVVKIPDGTYINNKASLKVHIRDFLTSEPKEFTFN</sequence>
<comment type="caution">
    <text evidence="2">The sequence shown here is derived from an EMBL/GenBank/DDBJ whole genome shotgun (WGS) entry which is preliminary data.</text>
</comment>
<keyword evidence="3" id="KW-1185">Reference proteome</keyword>
<evidence type="ECO:0000313" key="2">
    <source>
        <dbReference type="EMBL" id="MCB4797694.1"/>
    </source>
</evidence>
<evidence type="ECO:0000259" key="1">
    <source>
        <dbReference type="Pfam" id="PF01833"/>
    </source>
</evidence>
<dbReference type="EMBL" id="JAJAPW010000001">
    <property type="protein sequence ID" value="MCB4797694.1"/>
    <property type="molecule type" value="Genomic_DNA"/>
</dbReference>
<accession>A0A9X1I0D4</accession>